<dbReference type="GO" id="GO:0016887">
    <property type="term" value="F:ATP hydrolysis activity"/>
    <property type="evidence" value="ECO:0007669"/>
    <property type="project" value="InterPro"/>
</dbReference>
<dbReference type="GO" id="GO:0005524">
    <property type="term" value="F:ATP binding"/>
    <property type="evidence" value="ECO:0007669"/>
    <property type="project" value="UniProtKB-KW"/>
</dbReference>
<accession>A0A1H9HEU0</accession>
<dbReference type="Proteomes" id="UP000199233">
    <property type="component" value="Unassembled WGS sequence"/>
</dbReference>
<dbReference type="PROSITE" id="PS50893">
    <property type="entry name" value="ABC_TRANSPORTER_2"/>
    <property type="match status" value="1"/>
</dbReference>
<dbReference type="EMBL" id="FOFS01000008">
    <property type="protein sequence ID" value="SEQ60716.1"/>
    <property type="molecule type" value="Genomic_DNA"/>
</dbReference>
<dbReference type="Gene3D" id="3.40.50.300">
    <property type="entry name" value="P-loop containing nucleotide triphosphate hydrolases"/>
    <property type="match status" value="1"/>
</dbReference>
<evidence type="ECO:0000256" key="4">
    <source>
        <dbReference type="ARBA" id="ARBA00022840"/>
    </source>
</evidence>
<dbReference type="RefSeq" id="WP_093286045.1">
    <property type="nucleotide sequence ID" value="NZ_FOFS01000008.1"/>
</dbReference>
<dbReference type="Pfam" id="PF00005">
    <property type="entry name" value="ABC_tran"/>
    <property type="match status" value="1"/>
</dbReference>
<feature type="domain" description="ABC transporter" evidence="7">
    <location>
        <begin position="4"/>
        <end position="193"/>
    </location>
</feature>
<evidence type="ECO:0000256" key="2">
    <source>
        <dbReference type="ARBA" id="ARBA00022741"/>
    </source>
</evidence>
<keyword evidence="6" id="KW-0472">Membrane</keyword>
<proteinExistence type="predicted"/>
<dbReference type="PANTHER" id="PTHR43499:SF1">
    <property type="entry name" value="ABC TRANSPORTER I FAMILY MEMBER 1"/>
    <property type="match status" value="1"/>
</dbReference>
<keyword evidence="1" id="KW-0813">Transport</keyword>
<dbReference type="NCBIfam" id="TIGR01189">
    <property type="entry name" value="ccmA"/>
    <property type="match status" value="1"/>
</dbReference>
<sequence>MSLLIAEHLCVLRGDRVLLKDFSLVLAAGELLHLRGANGVGKTSLLETLAGLRSAGGGSLRYARDEAALHWLGHRNGLNLNLSPLENLRFWCGLNGLSGERVTAVLDQLQLPARAQRRACRSLSAGQKRRTALARLLLQERPLWLLDEPLDGLDAAGLALFARLVAQHLAAQGAVLMTSHQPLPGALRARELAL</sequence>
<dbReference type="PANTHER" id="PTHR43499">
    <property type="entry name" value="ABC TRANSPORTER I FAMILY MEMBER 1"/>
    <property type="match status" value="1"/>
</dbReference>
<keyword evidence="3" id="KW-0201">Cytochrome c-type biogenesis</keyword>
<evidence type="ECO:0000313" key="9">
    <source>
        <dbReference type="Proteomes" id="UP000199233"/>
    </source>
</evidence>
<keyword evidence="2" id="KW-0547">Nucleotide-binding</keyword>
<dbReference type="InterPro" id="IPR005895">
    <property type="entry name" value="ABC_transptr_haem_export_CcmA"/>
</dbReference>
<dbReference type="InterPro" id="IPR027417">
    <property type="entry name" value="P-loop_NTPase"/>
</dbReference>
<evidence type="ECO:0000256" key="1">
    <source>
        <dbReference type="ARBA" id="ARBA00022448"/>
    </source>
</evidence>
<dbReference type="InterPro" id="IPR003439">
    <property type="entry name" value="ABC_transporter-like_ATP-bd"/>
</dbReference>
<dbReference type="AlphaFoldDB" id="A0A1H9HEU0"/>
<evidence type="ECO:0000256" key="3">
    <source>
        <dbReference type="ARBA" id="ARBA00022748"/>
    </source>
</evidence>
<name>A0A1H9HEU0_9GAMM</name>
<keyword evidence="5" id="KW-1278">Translocase</keyword>
<evidence type="ECO:0000313" key="8">
    <source>
        <dbReference type="EMBL" id="SEQ60716.1"/>
    </source>
</evidence>
<dbReference type="GO" id="GO:0017004">
    <property type="term" value="P:cytochrome complex assembly"/>
    <property type="evidence" value="ECO:0007669"/>
    <property type="project" value="UniProtKB-KW"/>
</dbReference>
<dbReference type="SUPFAM" id="SSF52540">
    <property type="entry name" value="P-loop containing nucleoside triphosphate hydrolases"/>
    <property type="match status" value="1"/>
</dbReference>
<evidence type="ECO:0000256" key="5">
    <source>
        <dbReference type="ARBA" id="ARBA00022967"/>
    </source>
</evidence>
<dbReference type="OrthoDB" id="9800654at2"/>
<keyword evidence="9" id="KW-1185">Reference proteome</keyword>
<organism evidence="8 9">
    <name type="scientific">Solimonas aquatica</name>
    <dbReference type="NCBI Taxonomy" id="489703"/>
    <lineage>
        <taxon>Bacteria</taxon>
        <taxon>Pseudomonadati</taxon>
        <taxon>Pseudomonadota</taxon>
        <taxon>Gammaproteobacteria</taxon>
        <taxon>Nevskiales</taxon>
        <taxon>Nevskiaceae</taxon>
        <taxon>Solimonas</taxon>
    </lineage>
</organism>
<keyword evidence="4" id="KW-0067">ATP-binding</keyword>
<dbReference type="GO" id="GO:0022857">
    <property type="term" value="F:transmembrane transporter activity"/>
    <property type="evidence" value="ECO:0007669"/>
    <property type="project" value="InterPro"/>
</dbReference>
<protein>
    <submittedName>
        <fullName evidence="8">Heme exporter protein A</fullName>
    </submittedName>
</protein>
<evidence type="ECO:0000259" key="7">
    <source>
        <dbReference type="PROSITE" id="PS50893"/>
    </source>
</evidence>
<gene>
    <name evidence="8" type="ORF">SAMN04488038_108142</name>
</gene>
<dbReference type="InterPro" id="IPR003593">
    <property type="entry name" value="AAA+_ATPase"/>
</dbReference>
<dbReference type="SMART" id="SM00382">
    <property type="entry name" value="AAA"/>
    <property type="match status" value="1"/>
</dbReference>
<evidence type="ECO:0000256" key="6">
    <source>
        <dbReference type="ARBA" id="ARBA00023136"/>
    </source>
</evidence>
<reference evidence="9" key="1">
    <citation type="submission" date="2016-10" db="EMBL/GenBank/DDBJ databases">
        <authorList>
            <person name="Varghese N."/>
            <person name="Submissions S."/>
        </authorList>
    </citation>
    <scope>NUCLEOTIDE SEQUENCE [LARGE SCALE GENOMIC DNA]</scope>
    <source>
        <strain evidence="9">DSM 25927</strain>
    </source>
</reference>
<dbReference type="STRING" id="489703.SAMN04488038_108142"/>